<reference evidence="7" key="1">
    <citation type="journal article" date="2019" name="Int. J. Syst. Evol. Microbiol.">
        <title>The Global Catalogue of Microorganisms (GCM) 10K type strain sequencing project: providing services to taxonomists for standard genome sequencing and annotation.</title>
        <authorList>
            <consortium name="The Broad Institute Genomics Platform"/>
            <consortium name="The Broad Institute Genome Sequencing Center for Infectious Disease"/>
            <person name="Wu L."/>
            <person name="Ma J."/>
        </authorList>
    </citation>
    <scope>NUCLEOTIDE SEQUENCE [LARGE SCALE GENOMIC DNA]</scope>
    <source>
        <strain evidence="7">JCM 16929</strain>
    </source>
</reference>
<dbReference type="InterPro" id="IPR013148">
    <property type="entry name" value="Glyco_hydro_32_N"/>
</dbReference>
<sequence length="427" mass="45944">MSTDAPVVNETAQATDRDRPRLHIHPEHGWLNDPNGVCRIDGTYHVFYQFNPAGPVHDDIGWGHASSPDLLAWAAEPVALRPRPGGADRGGCWSGCVVDDHGVPTAVYTAVGESAQDAGVALARSDRSLRSWTADDEWRIGTPDDPAVSDVRDPFLFEYDGHRYAVQGAGAVQGSPQLLLYGCDDLASWTYLGPLLTADDPIASAVAAANIWECPNLFRLGDSWVLVLSLWRSHVLSGVRYLVGDLVPDGTGLRFVPSTGGTLDAGPTFYAPQALVEDDRVLLWGWAWEGTGRSDEAIRAAGWCGTLTSPRELVLEGDTVLMRPAAEFTGLRREQLSCASGDPIEAAAFEVQSAGRLVLRLTDPQTRDEYVVAQSDGPVRLLVDGSLIECFGPTGTFTTRAYPGAHGQWSIEADGAVTLWRLGLPTS</sequence>
<evidence type="ECO:0000256" key="1">
    <source>
        <dbReference type="ARBA" id="ARBA00009902"/>
    </source>
</evidence>
<proteinExistence type="inferred from homology"/>
<dbReference type="RefSeq" id="WP_344803753.1">
    <property type="nucleotide sequence ID" value="NZ_BAABAB010000014.1"/>
</dbReference>
<name>A0ABP6ZRE7_9ACTN</name>
<dbReference type="PANTHER" id="PTHR43101">
    <property type="entry name" value="BETA-FRUCTOSIDASE"/>
    <property type="match status" value="1"/>
</dbReference>
<organism evidence="6 7">
    <name type="scientific">Microlunatus ginsengisoli</name>
    <dbReference type="NCBI Taxonomy" id="363863"/>
    <lineage>
        <taxon>Bacteria</taxon>
        <taxon>Bacillati</taxon>
        <taxon>Actinomycetota</taxon>
        <taxon>Actinomycetes</taxon>
        <taxon>Propionibacteriales</taxon>
        <taxon>Propionibacteriaceae</taxon>
        <taxon>Microlunatus</taxon>
    </lineage>
</organism>
<dbReference type="EC" id="3.2.1.26" evidence="2"/>
<keyword evidence="3 6" id="KW-0378">Hydrolase</keyword>
<gene>
    <name evidence="6" type="ORF">GCM10022236_18860</name>
</gene>
<dbReference type="PROSITE" id="PS00609">
    <property type="entry name" value="GLYCOSYL_HYDROL_F32"/>
    <property type="match status" value="1"/>
</dbReference>
<comment type="similarity">
    <text evidence="1">Belongs to the glycosyl hydrolase 32 family.</text>
</comment>
<protein>
    <recommendedName>
        <fullName evidence="2">beta-fructofuranosidase</fullName>
        <ecNumber evidence="2">3.2.1.26</ecNumber>
    </recommendedName>
</protein>
<dbReference type="InterPro" id="IPR018053">
    <property type="entry name" value="Glyco_hydro_32_AS"/>
</dbReference>
<dbReference type="Pfam" id="PF00251">
    <property type="entry name" value="Glyco_hydro_32N"/>
    <property type="match status" value="1"/>
</dbReference>
<feature type="domain" description="Glycosyl hydrolase family 32 N-terminal" evidence="5">
    <location>
        <begin position="23"/>
        <end position="324"/>
    </location>
</feature>
<dbReference type="InterPro" id="IPR051214">
    <property type="entry name" value="GH32_Enzymes"/>
</dbReference>
<dbReference type="CDD" id="cd08996">
    <property type="entry name" value="GH32_FFase"/>
    <property type="match status" value="1"/>
</dbReference>
<keyword evidence="7" id="KW-1185">Reference proteome</keyword>
<dbReference type="PANTHER" id="PTHR43101:SF1">
    <property type="entry name" value="BETA-FRUCTOSIDASE"/>
    <property type="match status" value="1"/>
</dbReference>
<evidence type="ECO:0000256" key="2">
    <source>
        <dbReference type="ARBA" id="ARBA00012758"/>
    </source>
</evidence>
<dbReference type="Proteomes" id="UP001501490">
    <property type="component" value="Unassembled WGS sequence"/>
</dbReference>
<dbReference type="InterPro" id="IPR001362">
    <property type="entry name" value="Glyco_hydro_32"/>
</dbReference>
<comment type="caution">
    <text evidence="6">The sequence shown here is derived from an EMBL/GenBank/DDBJ whole genome shotgun (WGS) entry which is preliminary data.</text>
</comment>
<keyword evidence="4" id="KW-0326">Glycosidase</keyword>
<dbReference type="GO" id="GO:0016787">
    <property type="term" value="F:hydrolase activity"/>
    <property type="evidence" value="ECO:0007669"/>
    <property type="project" value="UniProtKB-KW"/>
</dbReference>
<dbReference type="EMBL" id="BAABAB010000014">
    <property type="protein sequence ID" value="GAA3616990.1"/>
    <property type="molecule type" value="Genomic_DNA"/>
</dbReference>
<dbReference type="SUPFAM" id="SSF75005">
    <property type="entry name" value="Arabinanase/levansucrase/invertase"/>
    <property type="match status" value="1"/>
</dbReference>
<evidence type="ECO:0000256" key="4">
    <source>
        <dbReference type="ARBA" id="ARBA00023295"/>
    </source>
</evidence>
<dbReference type="InterPro" id="IPR023296">
    <property type="entry name" value="Glyco_hydro_beta-prop_sf"/>
</dbReference>
<evidence type="ECO:0000256" key="3">
    <source>
        <dbReference type="ARBA" id="ARBA00022801"/>
    </source>
</evidence>
<dbReference type="SMART" id="SM00640">
    <property type="entry name" value="Glyco_32"/>
    <property type="match status" value="1"/>
</dbReference>
<accession>A0ABP6ZRE7</accession>
<evidence type="ECO:0000313" key="7">
    <source>
        <dbReference type="Proteomes" id="UP001501490"/>
    </source>
</evidence>
<evidence type="ECO:0000259" key="5">
    <source>
        <dbReference type="Pfam" id="PF00251"/>
    </source>
</evidence>
<dbReference type="Gene3D" id="2.115.10.20">
    <property type="entry name" value="Glycosyl hydrolase domain, family 43"/>
    <property type="match status" value="1"/>
</dbReference>
<evidence type="ECO:0000313" key="6">
    <source>
        <dbReference type="EMBL" id="GAA3616990.1"/>
    </source>
</evidence>